<dbReference type="eggNOG" id="KOG2322">
    <property type="taxonomic scope" value="Eukaryota"/>
</dbReference>
<dbReference type="Pfam" id="PF01027">
    <property type="entry name" value="Bax1-I"/>
    <property type="match status" value="1"/>
</dbReference>
<keyword evidence="4 5" id="KW-0472">Membrane</keyword>
<dbReference type="HOGENOM" id="CLU_058671_0_0_1"/>
<evidence type="ECO:0000256" key="2">
    <source>
        <dbReference type="ARBA" id="ARBA00022692"/>
    </source>
</evidence>
<sequence length="283" mass="32230">MSDPLVQPAPPPYQEQAPNYNNSQGPFIPDDFKYSTKVISCEPEVRQYFMNRVYSILSAQLLLTSSFTYWATQSEGLQTFITDHIGLWLFSTIFALLLCIALTFMPRYSDAIEITDEGTEQESTRVPWYCLTKRGQLGLLSLFTIAEAYSISIIALTYDEQTILSALFITTIVVIGVSLTATSGKFEFALESAMSVYYWLNWGLWILIGIGFTSLFFGMSSTVDLLYGWFGAILFTVYLFIDTQLIFRKVFPDEEIKCAMMLYLDIINLFLSILRILNHSNDD</sequence>
<dbReference type="GO" id="GO:0016020">
    <property type="term" value="C:membrane"/>
    <property type="evidence" value="ECO:0007669"/>
    <property type="project" value="UniProtKB-SubCell"/>
</dbReference>
<dbReference type="OMA" id="FGVMSLY"/>
<feature type="transmembrane region" description="Helical" evidence="5">
    <location>
        <begin position="84"/>
        <end position="104"/>
    </location>
</feature>
<feature type="region of interest" description="Disordered" evidence="6">
    <location>
        <begin position="1"/>
        <end position="20"/>
    </location>
</feature>
<gene>
    <name evidence="7" type="primary">NCAS0A10030</name>
    <name evidence="7" type="ordered locus">NCAS_0A10030</name>
</gene>
<dbReference type="EMBL" id="HE576752">
    <property type="protein sequence ID" value="CCC67561.1"/>
    <property type="molecule type" value="Genomic_DNA"/>
</dbReference>
<evidence type="ECO:0000313" key="8">
    <source>
        <dbReference type="Proteomes" id="UP000001640"/>
    </source>
</evidence>
<dbReference type="GeneID" id="96901040"/>
<evidence type="ECO:0000256" key="5">
    <source>
        <dbReference type="RuleBase" id="RU004379"/>
    </source>
</evidence>
<evidence type="ECO:0000256" key="6">
    <source>
        <dbReference type="SAM" id="MobiDB-lite"/>
    </source>
</evidence>
<dbReference type="AlphaFoldDB" id="G0V7W3"/>
<dbReference type="GO" id="GO:0005739">
    <property type="term" value="C:mitochondrion"/>
    <property type="evidence" value="ECO:0007669"/>
    <property type="project" value="EnsemblFungi"/>
</dbReference>
<evidence type="ECO:0000313" key="7">
    <source>
        <dbReference type="EMBL" id="CCC67561.1"/>
    </source>
</evidence>
<dbReference type="InParanoid" id="G0V7W3"/>
<name>G0V7W3_NAUCA</name>
<organism evidence="7 8">
    <name type="scientific">Naumovozyma castellii</name>
    <name type="common">Yeast</name>
    <name type="synonym">Saccharomyces castellii</name>
    <dbReference type="NCBI Taxonomy" id="27288"/>
    <lineage>
        <taxon>Eukaryota</taxon>
        <taxon>Fungi</taxon>
        <taxon>Dikarya</taxon>
        <taxon>Ascomycota</taxon>
        <taxon>Saccharomycotina</taxon>
        <taxon>Saccharomycetes</taxon>
        <taxon>Saccharomycetales</taxon>
        <taxon>Saccharomycetaceae</taxon>
        <taxon>Naumovozyma</taxon>
    </lineage>
</organism>
<dbReference type="STRING" id="1064592.G0V7W3"/>
<evidence type="ECO:0000256" key="4">
    <source>
        <dbReference type="ARBA" id="ARBA00023136"/>
    </source>
</evidence>
<dbReference type="InterPro" id="IPR006214">
    <property type="entry name" value="Bax_inhibitor_1-related"/>
</dbReference>
<feature type="transmembrane region" description="Helical" evidence="5">
    <location>
        <begin position="163"/>
        <end position="184"/>
    </location>
</feature>
<feature type="transmembrane region" description="Helical" evidence="5">
    <location>
        <begin position="225"/>
        <end position="247"/>
    </location>
</feature>
<dbReference type="GO" id="GO:0000324">
    <property type="term" value="C:fungal-type vacuole"/>
    <property type="evidence" value="ECO:0007669"/>
    <property type="project" value="EnsemblFungi"/>
</dbReference>
<feature type="transmembrane region" description="Helical" evidence="5">
    <location>
        <begin position="137"/>
        <end position="157"/>
    </location>
</feature>
<keyword evidence="2 5" id="KW-0812">Transmembrane</keyword>
<accession>G0V7W3</accession>
<dbReference type="GO" id="GO:0006915">
    <property type="term" value="P:apoptotic process"/>
    <property type="evidence" value="ECO:0007669"/>
    <property type="project" value="EnsemblFungi"/>
</dbReference>
<dbReference type="PANTHER" id="PTHR23291">
    <property type="entry name" value="BAX INHIBITOR-RELATED"/>
    <property type="match status" value="1"/>
</dbReference>
<dbReference type="FunCoup" id="G0V7W3">
    <property type="interactions" value="662"/>
</dbReference>
<dbReference type="GO" id="GO:0019722">
    <property type="term" value="P:calcium-mediated signaling"/>
    <property type="evidence" value="ECO:0007669"/>
    <property type="project" value="EnsemblFungi"/>
</dbReference>
<dbReference type="GO" id="GO:0030968">
    <property type="term" value="P:endoplasmic reticulum unfolded protein response"/>
    <property type="evidence" value="ECO:0007669"/>
    <property type="project" value="EnsemblFungi"/>
</dbReference>
<comment type="subcellular location">
    <subcellularLocation>
        <location evidence="1">Membrane</location>
        <topology evidence="1">Multi-pass membrane protein</topology>
    </subcellularLocation>
</comment>
<keyword evidence="3 5" id="KW-1133">Transmembrane helix</keyword>
<keyword evidence="8" id="KW-1185">Reference proteome</keyword>
<reference key="2">
    <citation type="submission" date="2011-08" db="EMBL/GenBank/DDBJ databases">
        <title>Genome sequence of Naumovozyma castellii.</title>
        <authorList>
            <person name="Gordon J.L."/>
            <person name="Armisen D."/>
            <person name="Proux-Wera E."/>
            <person name="OhEigeartaigh S.S."/>
            <person name="Byrne K.P."/>
            <person name="Wolfe K.H."/>
        </authorList>
    </citation>
    <scope>NUCLEOTIDE SEQUENCE</scope>
    <source>
        <strain>Type strain:CBS 4309</strain>
    </source>
</reference>
<dbReference type="KEGG" id="ncs:NCAS_0A10030"/>
<dbReference type="PANTHER" id="PTHR23291:SF50">
    <property type="entry name" value="PROTEIN LIFEGUARD 4"/>
    <property type="match status" value="1"/>
</dbReference>
<comment type="similarity">
    <text evidence="5">Belongs to the BI1 family.</text>
</comment>
<feature type="transmembrane region" description="Helical" evidence="5">
    <location>
        <begin position="53"/>
        <end position="72"/>
    </location>
</feature>
<evidence type="ECO:0000256" key="1">
    <source>
        <dbReference type="ARBA" id="ARBA00004141"/>
    </source>
</evidence>
<reference evidence="7 8" key="1">
    <citation type="journal article" date="2011" name="Proc. Natl. Acad. Sci. U.S.A.">
        <title>Evolutionary erosion of yeast sex chromosomes by mating-type switching accidents.</title>
        <authorList>
            <person name="Gordon J.L."/>
            <person name="Armisen D."/>
            <person name="Proux-Wera E."/>
            <person name="Oheigeartaigh S.S."/>
            <person name="Byrne K.P."/>
            <person name="Wolfe K.H."/>
        </authorList>
    </citation>
    <scope>NUCLEOTIDE SEQUENCE [LARGE SCALE GENOMIC DNA]</scope>
    <source>
        <strain evidence="8">ATCC 76901 / BCRC 22586 / CBS 4309 / NBRC 1992 / NRRL Y-12630</strain>
    </source>
</reference>
<dbReference type="GO" id="GO:0005783">
    <property type="term" value="C:endoplasmic reticulum"/>
    <property type="evidence" value="ECO:0007669"/>
    <property type="project" value="EnsemblFungi"/>
</dbReference>
<proteinExistence type="inferred from homology"/>
<dbReference type="RefSeq" id="XP_003673942.1">
    <property type="nucleotide sequence ID" value="XM_003673894.1"/>
</dbReference>
<feature type="transmembrane region" description="Helical" evidence="5">
    <location>
        <begin position="196"/>
        <end position="219"/>
    </location>
</feature>
<feature type="transmembrane region" description="Helical" evidence="5">
    <location>
        <begin position="259"/>
        <end position="277"/>
    </location>
</feature>
<protein>
    <submittedName>
        <fullName evidence="7">Uncharacterized protein</fullName>
    </submittedName>
</protein>
<evidence type="ECO:0000256" key="3">
    <source>
        <dbReference type="ARBA" id="ARBA00022989"/>
    </source>
</evidence>
<dbReference type="Proteomes" id="UP000001640">
    <property type="component" value="Chromosome 1"/>
</dbReference>
<dbReference type="OrthoDB" id="7933078at2759"/>